<keyword evidence="4" id="KW-1185">Reference proteome</keyword>
<proteinExistence type="predicted"/>
<dbReference type="SUPFAM" id="SSF54236">
    <property type="entry name" value="Ubiquitin-like"/>
    <property type="match status" value="1"/>
</dbReference>
<dbReference type="GO" id="GO:0005085">
    <property type="term" value="F:guanyl-nucleotide exchange factor activity"/>
    <property type="evidence" value="ECO:0007669"/>
    <property type="project" value="TreeGrafter"/>
</dbReference>
<dbReference type="InterPro" id="IPR029071">
    <property type="entry name" value="Ubiquitin-like_domsf"/>
</dbReference>
<dbReference type="PROSITE" id="PS50057">
    <property type="entry name" value="FERM_3"/>
    <property type="match status" value="1"/>
</dbReference>
<evidence type="ECO:0000256" key="1">
    <source>
        <dbReference type="SAM" id="MobiDB-lite"/>
    </source>
</evidence>
<dbReference type="Gene3D" id="3.10.20.90">
    <property type="entry name" value="Phosphatidylinositol 3-kinase Catalytic Subunit, Chain A, domain 1"/>
    <property type="match status" value="1"/>
</dbReference>
<evidence type="ECO:0000313" key="3">
    <source>
        <dbReference type="EMBL" id="VDP80280.1"/>
    </source>
</evidence>
<evidence type="ECO:0000313" key="5">
    <source>
        <dbReference type="WBParaSite" id="SCUD_0002280801-mRNA-1"/>
    </source>
</evidence>
<accession>A0A183L637</accession>
<evidence type="ECO:0000259" key="2">
    <source>
        <dbReference type="PROSITE" id="PS50057"/>
    </source>
</evidence>
<feature type="compositionally biased region" description="Basic and acidic residues" evidence="1">
    <location>
        <begin position="8"/>
        <end position="23"/>
    </location>
</feature>
<dbReference type="InterPro" id="IPR051835">
    <property type="entry name" value="RAC1-GEF"/>
</dbReference>
<dbReference type="WBParaSite" id="SCUD_0002280801-mRNA-1">
    <property type="protein sequence ID" value="SCUD_0002280801-mRNA-1"/>
    <property type="gene ID" value="SCUD_0002280801"/>
</dbReference>
<feature type="region of interest" description="Disordered" evidence="1">
    <location>
        <begin position="1"/>
        <end position="131"/>
    </location>
</feature>
<sequence>PYSSSRVVYRDSVEKTYPNEKAERHRSKKKPPRHENVSNVAGMERKYSVDQYQESIHSYVSDNENQYRSRTGSRISQNQVPYHQDEESGVSGSIRYDGSVPPSPLSGSIPISNGRSEERRESSMGLPTNLHSESYSSYEQRLLDDGHSNAFVGSGRGFWNPEFGQGQHELVPHQNLPEVSPTKNPSDSSTSVCVIMLDGEELVFQLSRDDIGQVLFDQVCQNLDLYEADYFGLTFVSNKIRTWVSFLVIIFHRTLDTIVSINNQSL</sequence>
<dbReference type="Pfam" id="PF09379">
    <property type="entry name" value="FERM_N"/>
    <property type="match status" value="1"/>
</dbReference>
<feature type="compositionally biased region" description="Polar residues" evidence="1">
    <location>
        <begin position="50"/>
        <end position="81"/>
    </location>
</feature>
<dbReference type="PANTHER" id="PTHR45858">
    <property type="entry name" value="FERM DOMAIN CONTAINING PROTEIN"/>
    <property type="match status" value="1"/>
</dbReference>
<feature type="domain" description="FERM" evidence="2">
    <location>
        <begin position="190"/>
        <end position="266"/>
    </location>
</feature>
<evidence type="ECO:0000313" key="4">
    <source>
        <dbReference type="Proteomes" id="UP000279833"/>
    </source>
</evidence>
<dbReference type="PANTHER" id="PTHR45858:SF5">
    <property type="entry name" value="MOESIN_EZRIN_RADIXIN HOMOLOG 1"/>
    <property type="match status" value="1"/>
</dbReference>
<dbReference type="Proteomes" id="UP000279833">
    <property type="component" value="Unassembled WGS sequence"/>
</dbReference>
<dbReference type="InterPro" id="IPR018979">
    <property type="entry name" value="FERM_N"/>
</dbReference>
<reference evidence="3 4" key="2">
    <citation type="submission" date="2018-11" db="EMBL/GenBank/DDBJ databases">
        <authorList>
            <consortium name="Pathogen Informatics"/>
        </authorList>
    </citation>
    <scope>NUCLEOTIDE SEQUENCE [LARGE SCALE GENOMIC DNA]</scope>
    <source>
        <strain evidence="3">Dakar</strain>
        <strain evidence="4">Dakar, Senegal</strain>
    </source>
</reference>
<gene>
    <name evidence="3" type="ORF">SCUD_LOCUS22805</name>
</gene>
<reference evidence="5" key="1">
    <citation type="submission" date="2016-06" db="UniProtKB">
        <authorList>
            <consortium name="WormBaseParasite"/>
        </authorList>
    </citation>
    <scope>IDENTIFICATION</scope>
</reference>
<dbReference type="EMBL" id="UZAK01050773">
    <property type="protein sequence ID" value="VDP80280.1"/>
    <property type="molecule type" value="Genomic_DNA"/>
</dbReference>
<name>A0A183L637_9TREM</name>
<dbReference type="AlphaFoldDB" id="A0A183L637"/>
<organism evidence="5">
    <name type="scientific">Schistosoma curassoni</name>
    <dbReference type="NCBI Taxonomy" id="6186"/>
    <lineage>
        <taxon>Eukaryota</taxon>
        <taxon>Metazoa</taxon>
        <taxon>Spiralia</taxon>
        <taxon>Lophotrochozoa</taxon>
        <taxon>Platyhelminthes</taxon>
        <taxon>Trematoda</taxon>
        <taxon>Digenea</taxon>
        <taxon>Strigeidida</taxon>
        <taxon>Schistosomatoidea</taxon>
        <taxon>Schistosomatidae</taxon>
        <taxon>Schistosoma</taxon>
    </lineage>
</organism>
<dbReference type="InterPro" id="IPR000299">
    <property type="entry name" value="FERM_domain"/>
</dbReference>
<protein>
    <submittedName>
        <fullName evidence="5">FERM domain-containing protein</fullName>
    </submittedName>
</protein>